<protein>
    <submittedName>
        <fullName evidence="1">Lactate dehydrogenase</fullName>
    </submittedName>
</protein>
<accession>A0ABV1G9M0</accession>
<proteinExistence type="predicted"/>
<evidence type="ECO:0000313" key="2">
    <source>
        <dbReference type="Proteomes" id="UP001491552"/>
    </source>
</evidence>
<evidence type="ECO:0000313" key="1">
    <source>
        <dbReference type="EMBL" id="MEQ2512106.1"/>
    </source>
</evidence>
<reference evidence="1 2" key="1">
    <citation type="submission" date="2024-03" db="EMBL/GenBank/DDBJ databases">
        <title>Human intestinal bacterial collection.</title>
        <authorList>
            <person name="Pauvert C."/>
            <person name="Hitch T.C.A."/>
            <person name="Clavel T."/>
        </authorList>
    </citation>
    <scope>NUCLEOTIDE SEQUENCE [LARGE SCALE GENOMIC DNA]</scope>
    <source>
        <strain evidence="1 2">CLA-AA-H192</strain>
    </source>
</reference>
<dbReference type="RefSeq" id="WP_349136809.1">
    <property type="nucleotide sequence ID" value="NZ_JBBMFF010000260.1"/>
</dbReference>
<keyword evidence="2" id="KW-1185">Reference proteome</keyword>
<dbReference type="Proteomes" id="UP001491552">
    <property type="component" value="Unassembled WGS sequence"/>
</dbReference>
<dbReference type="EMBL" id="JBBMFF010000260">
    <property type="protein sequence ID" value="MEQ2512106.1"/>
    <property type="molecule type" value="Genomic_DNA"/>
</dbReference>
<dbReference type="InterPro" id="IPR036291">
    <property type="entry name" value="NAD(P)-bd_dom_sf"/>
</dbReference>
<dbReference type="Gene3D" id="3.40.50.720">
    <property type="entry name" value="NAD(P)-binding Rossmann-like Domain"/>
    <property type="match status" value="1"/>
</dbReference>
<comment type="caution">
    <text evidence="1">The sequence shown here is derived from an EMBL/GenBank/DDBJ whole genome shotgun (WGS) entry which is preliminary data.</text>
</comment>
<dbReference type="SUPFAM" id="SSF51735">
    <property type="entry name" value="NAD(P)-binding Rossmann-fold domains"/>
    <property type="match status" value="1"/>
</dbReference>
<name>A0ABV1G9M0_9FIRM</name>
<organism evidence="1 2">
    <name type="scientific">Faecousia intestinalis</name>
    <dbReference type="NCBI Taxonomy" id="3133167"/>
    <lineage>
        <taxon>Bacteria</taxon>
        <taxon>Bacillati</taxon>
        <taxon>Bacillota</taxon>
        <taxon>Clostridia</taxon>
        <taxon>Eubacteriales</taxon>
        <taxon>Oscillospiraceae</taxon>
        <taxon>Faecousia</taxon>
    </lineage>
</organism>
<sequence>MELKQWHGFCLCPLGGAYPPDAVPADAPFSPLVFLVRRDPLRSRGLFAVTVLDEVFEAETAGVLLPPAQGTTPAEPLREFVAANGACVLNTAFSAAFSVLERWHRKRTQPLRVTLVGLGDVGGTLLLALKLLGRELGELRIYDPNAAQCRRYELELNQVLPLDHPLPPVTVCTEDTLFDCDLLLFTASRGVPPVGSGVADVRLAQYEKNRAMLRSYAAMARKTHFTGLFCQISDPVDPLACAVFRESNRNAAGEFDGCGLLPEQVQGFGLGVMEARARWCAQEDGIDFSNGRVYGPHGGGLVAANDPAAYDKAVSARLTERTVHANLEVRALGFKPYLAPALSSAAVSILSLVRGQPYYAALPLGGVWLGAQRRMTPLGPLQRREPLHPALLARIEAARLELKAFCHDA</sequence>
<gene>
    <name evidence="1" type="ORF">WMO66_12780</name>
</gene>